<organism evidence="1 2">
    <name type="scientific">Ditylenchus destructor</name>
    <dbReference type="NCBI Taxonomy" id="166010"/>
    <lineage>
        <taxon>Eukaryota</taxon>
        <taxon>Metazoa</taxon>
        <taxon>Ecdysozoa</taxon>
        <taxon>Nematoda</taxon>
        <taxon>Chromadorea</taxon>
        <taxon>Rhabditida</taxon>
        <taxon>Tylenchina</taxon>
        <taxon>Tylenchomorpha</taxon>
        <taxon>Sphaerularioidea</taxon>
        <taxon>Anguinidae</taxon>
        <taxon>Anguininae</taxon>
        <taxon>Ditylenchus</taxon>
    </lineage>
</organism>
<proteinExistence type="predicted"/>
<keyword evidence="2" id="KW-1185">Reference proteome</keyword>
<dbReference type="EMBL" id="JAKKPZ010000155">
    <property type="protein sequence ID" value="KAI1700134.1"/>
    <property type="molecule type" value="Genomic_DNA"/>
</dbReference>
<name>A0AAD4MSU6_9BILA</name>
<reference evidence="1" key="1">
    <citation type="submission" date="2022-01" db="EMBL/GenBank/DDBJ databases">
        <title>Genome Sequence Resource for Two Populations of Ditylenchus destructor, the Migratory Endoparasitic Phytonematode.</title>
        <authorList>
            <person name="Zhang H."/>
            <person name="Lin R."/>
            <person name="Xie B."/>
        </authorList>
    </citation>
    <scope>NUCLEOTIDE SEQUENCE</scope>
    <source>
        <strain evidence="1">BazhouSP</strain>
    </source>
</reference>
<gene>
    <name evidence="1" type="ORF">DdX_16894</name>
</gene>
<comment type="caution">
    <text evidence="1">The sequence shown here is derived from an EMBL/GenBank/DDBJ whole genome shotgun (WGS) entry which is preliminary data.</text>
</comment>
<protein>
    <submittedName>
        <fullName evidence="1">Uncharacterized protein</fullName>
    </submittedName>
</protein>
<dbReference type="Proteomes" id="UP001201812">
    <property type="component" value="Unassembled WGS sequence"/>
</dbReference>
<sequence>MANKHFDISNVYAQFKGVQNITPLGIDYQGVDESTIAALYIDKELFGSSTWNTESTRVNRFKKKGDTKYSHSIDLGTYATGKNILNQVRCGIIGGIPNAVLAIKPNGKGLDLIHDDLNVYKTKDLEFYSIRFVLFVVA</sequence>
<accession>A0AAD4MSU6</accession>
<dbReference type="AlphaFoldDB" id="A0AAD4MSU6"/>
<evidence type="ECO:0000313" key="2">
    <source>
        <dbReference type="Proteomes" id="UP001201812"/>
    </source>
</evidence>
<evidence type="ECO:0000313" key="1">
    <source>
        <dbReference type="EMBL" id="KAI1700134.1"/>
    </source>
</evidence>